<keyword evidence="4" id="KW-0408">Iron</keyword>
<proteinExistence type="predicted"/>
<dbReference type="SUPFAM" id="SSF53335">
    <property type="entry name" value="S-adenosyl-L-methionine-dependent methyltransferases"/>
    <property type="match status" value="1"/>
</dbReference>
<keyword evidence="6" id="KW-0496">Mitochondrion</keyword>
<name>A0ABM1QFY0_CAMSA</name>
<dbReference type="InterPro" id="IPR029063">
    <property type="entry name" value="SAM-dependent_MTases_sf"/>
</dbReference>
<keyword evidence="5" id="KW-0411">Iron-sulfur</keyword>
<dbReference type="Proteomes" id="UP000694864">
    <property type="component" value="Chromosome 9"/>
</dbReference>
<dbReference type="InterPro" id="IPR052571">
    <property type="entry name" value="Mt_RNA_Methyltransferase"/>
</dbReference>
<reference evidence="8" key="1">
    <citation type="journal article" date="2014" name="Nat. Commun.">
        <title>The emerging biofuel crop Camelina sativa retains a highly undifferentiated hexaploid genome structure.</title>
        <authorList>
            <person name="Kagale S."/>
            <person name="Koh C."/>
            <person name="Nixon J."/>
            <person name="Bollina V."/>
            <person name="Clarke W.E."/>
            <person name="Tuteja R."/>
            <person name="Spillane C."/>
            <person name="Robinson S.J."/>
            <person name="Links M.G."/>
            <person name="Clarke C."/>
            <person name="Higgins E.E."/>
            <person name="Huebert T."/>
            <person name="Sharpe A.G."/>
            <person name="Parkin I.A."/>
        </authorList>
    </citation>
    <scope>NUCLEOTIDE SEQUENCE [LARGE SCALE GENOMIC DNA]</scope>
    <source>
        <strain evidence="8">cv. DH55</strain>
    </source>
</reference>
<reference evidence="9" key="2">
    <citation type="submission" date="2025-08" db="UniProtKB">
        <authorList>
            <consortium name="RefSeq"/>
        </authorList>
    </citation>
    <scope>IDENTIFICATION</scope>
    <source>
        <tissue evidence="9">Leaf</tissue>
    </source>
</reference>
<evidence type="ECO:0000256" key="4">
    <source>
        <dbReference type="ARBA" id="ARBA00023004"/>
    </source>
</evidence>
<dbReference type="PANTHER" id="PTHR13184:SF5">
    <property type="entry name" value="METHYLTRANSFERASE-LIKE PROTEIN 17, MITOCHONDRIAL"/>
    <property type="match status" value="1"/>
</dbReference>
<keyword evidence="2" id="KW-0479">Metal-binding</keyword>
<evidence type="ECO:0000256" key="3">
    <source>
        <dbReference type="ARBA" id="ARBA00022946"/>
    </source>
</evidence>
<sequence>MHSFDKAKDVPVDRHESIQTCTVEGSTKPDLCRAQILTCTQRLASSFVPLYHHTSGTIRRRIPDFRPTKVLDFGAGTGSGLWAVQEVWPMSVERVNIVEPSQSMQRAGRNLIQGGEIPSLKDRITVVRQLWDLTDDLLKLRKLENKMKKAGAEKAVLDLKSGAHIVAQELWPLDGMKLETLKERRANKKPEDLEIDYVPYIDPRAYDSDTTWMRRKNKKTVLMRMWKRQLKRKRGVRERVWEADGEESFSRKGKQVTLDMCVPTKEDGSEGAFERRVVTKSKNPDLHLQAKKSFWGDLWPLTTQQESGKEKAS</sequence>
<evidence type="ECO:0000256" key="5">
    <source>
        <dbReference type="ARBA" id="ARBA00023014"/>
    </source>
</evidence>
<dbReference type="Pfam" id="PF09243">
    <property type="entry name" value="Rsm22"/>
    <property type="match status" value="1"/>
</dbReference>
<evidence type="ECO:0000256" key="6">
    <source>
        <dbReference type="ARBA" id="ARBA00023128"/>
    </source>
</evidence>
<evidence type="ECO:0000256" key="1">
    <source>
        <dbReference type="ARBA" id="ARBA00004173"/>
    </source>
</evidence>
<protein>
    <submittedName>
        <fullName evidence="9">Methyltransferase-like protein 17, mitochondrial</fullName>
    </submittedName>
</protein>
<organism evidence="8 9">
    <name type="scientific">Camelina sativa</name>
    <name type="common">False flax</name>
    <name type="synonym">Myagrum sativum</name>
    <dbReference type="NCBI Taxonomy" id="90675"/>
    <lineage>
        <taxon>Eukaryota</taxon>
        <taxon>Viridiplantae</taxon>
        <taxon>Streptophyta</taxon>
        <taxon>Embryophyta</taxon>
        <taxon>Tracheophyta</taxon>
        <taxon>Spermatophyta</taxon>
        <taxon>Magnoliopsida</taxon>
        <taxon>eudicotyledons</taxon>
        <taxon>Gunneridae</taxon>
        <taxon>Pentapetalae</taxon>
        <taxon>rosids</taxon>
        <taxon>malvids</taxon>
        <taxon>Brassicales</taxon>
        <taxon>Brassicaceae</taxon>
        <taxon>Camelineae</taxon>
        <taxon>Camelina</taxon>
    </lineage>
</organism>
<dbReference type="GeneID" id="104716027"/>
<dbReference type="RefSeq" id="XP_019085668.1">
    <property type="nucleotide sequence ID" value="XM_019230123.1"/>
</dbReference>
<evidence type="ECO:0000313" key="9">
    <source>
        <dbReference type="RefSeq" id="XP_019085668.1"/>
    </source>
</evidence>
<accession>A0ABM1QFY0</accession>
<evidence type="ECO:0000256" key="7">
    <source>
        <dbReference type="ARBA" id="ARBA00045681"/>
    </source>
</evidence>
<evidence type="ECO:0000256" key="2">
    <source>
        <dbReference type="ARBA" id="ARBA00022723"/>
    </source>
</evidence>
<comment type="function">
    <text evidence="7">Mitochondrial ribosome (mitoribosome) assembly factor. Binds at the interface of the head and body domains of the mitochondrial small ribosomal subunit (mt-SSU), occluding the mRNA channel and preventing compaction of the head domain towards the body. Probable inactive methyltransferase: retains the characteristic folding and ability to bind S-adenosyl-L-methionine, but it probably lost its methyltransferase activity.</text>
</comment>
<dbReference type="PANTHER" id="PTHR13184">
    <property type="entry name" value="37S RIBOSOMAL PROTEIN S22"/>
    <property type="match status" value="1"/>
</dbReference>
<gene>
    <name evidence="9" type="primary">LOC104716027</name>
</gene>
<keyword evidence="8" id="KW-1185">Reference proteome</keyword>
<keyword evidence="3" id="KW-0809">Transit peptide</keyword>
<comment type="subcellular location">
    <subcellularLocation>
        <location evidence="1">Mitochondrion</location>
    </subcellularLocation>
</comment>
<evidence type="ECO:0000313" key="8">
    <source>
        <dbReference type="Proteomes" id="UP000694864"/>
    </source>
</evidence>
<dbReference type="InterPro" id="IPR015324">
    <property type="entry name" value="Ribosomal_Rsm22-like"/>
</dbReference>